<dbReference type="AlphaFoldDB" id="A0A814N5B0"/>
<feature type="repeat" description="ANK" evidence="1">
    <location>
        <begin position="56"/>
        <end position="77"/>
    </location>
</feature>
<keyword evidence="1" id="KW-0040">ANK repeat</keyword>
<dbReference type="PROSITE" id="PS50088">
    <property type="entry name" value="ANK_REPEAT"/>
    <property type="match status" value="1"/>
</dbReference>
<gene>
    <name evidence="3" type="ORF">GPM918_LOCUS18086</name>
    <name evidence="4" type="ORF">OVA965_LOCUS39891</name>
    <name evidence="5" type="ORF">SRO942_LOCUS18082</name>
    <name evidence="6" type="ORF">TMI583_LOCUS41270</name>
</gene>
<evidence type="ECO:0000256" key="2">
    <source>
        <dbReference type="SAM" id="MobiDB-lite"/>
    </source>
</evidence>
<dbReference type="Proteomes" id="UP000681722">
    <property type="component" value="Unassembled WGS sequence"/>
</dbReference>
<dbReference type="EMBL" id="CAJNOK010042226">
    <property type="protein sequence ID" value="CAF1562674.1"/>
    <property type="molecule type" value="Genomic_DNA"/>
</dbReference>
<dbReference type="Proteomes" id="UP000682733">
    <property type="component" value="Unassembled WGS sequence"/>
</dbReference>
<dbReference type="Proteomes" id="UP000663829">
    <property type="component" value="Unassembled WGS sequence"/>
</dbReference>
<dbReference type="EMBL" id="CAJOBC010005132">
    <property type="protein sequence ID" value="CAF3853066.1"/>
    <property type="molecule type" value="Genomic_DNA"/>
</dbReference>
<keyword evidence="7" id="KW-1185">Reference proteome</keyword>
<evidence type="ECO:0000313" key="3">
    <source>
        <dbReference type="EMBL" id="CAF1087549.1"/>
    </source>
</evidence>
<dbReference type="EMBL" id="CAJOBA010064879">
    <property type="protein sequence ID" value="CAF4354885.1"/>
    <property type="molecule type" value="Genomic_DNA"/>
</dbReference>
<reference evidence="3" key="1">
    <citation type="submission" date="2021-02" db="EMBL/GenBank/DDBJ databases">
        <authorList>
            <person name="Nowell W R."/>
        </authorList>
    </citation>
    <scope>NUCLEOTIDE SEQUENCE</scope>
</reference>
<evidence type="ECO:0000256" key="1">
    <source>
        <dbReference type="PROSITE-ProRule" id="PRU00023"/>
    </source>
</evidence>
<dbReference type="OrthoDB" id="5314041at2759"/>
<evidence type="ECO:0000313" key="7">
    <source>
        <dbReference type="Proteomes" id="UP000663829"/>
    </source>
</evidence>
<protein>
    <submittedName>
        <fullName evidence="3">Uncharacterized protein</fullName>
    </submittedName>
</protein>
<evidence type="ECO:0000313" key="4">
    <source>
        <dbReference type="EMBL" id="CAF1562674.1"/>
    </source>
</evidence>
<evidence type="ECO:0000313" key="6">
    <source>
        <dbReference type="EMBL" id="CAF4354885.1"/>
    </source>
</evidence>
<dbReference type="PROSITE" id="PS50297">
    <property type="entry name" value="ANK_REP_REGION"/>
    <property type="match status" value="1"/>
</dbReference>
<dbReference type="Gene3D" id="1.25.40.20">
    <property type="entry name" value="Ankyrin repeat-containing domain"/>
    <property type="match status" value="1"/>
</dbReference>
<feature type="compositionally biased region" description="Basic and acidic residues" evidence="2">
    <location>
        <begin position="135"/>
        <end position="144"/>
    </location>
</feature>
<accession>A0A814N5B0</accession>
<dbReference type="EMBL" id="CAJNOQ010005133">
    <property type="protein sequence ID" value="CAF1087549.1"/>
    <property type="molecule type" value="Genomic_DNA"/>
</dbReference>
<sequence>MHGRSKLFSNEQPLSRDAILPEPSKFYLACRDGDIRTVKNLLPTIPYEQLNRLEPNGNTLLHAATQYGHMEIVRLLLHECGCQRHEKNVKGLTAYEVAKTDDMRELYHRPSDRNRFADESDESKEAFQIVSSATDTKEMDKTDENNDDENNIESDKPAHQWLNGFETHEEIQKQLVGLSGAKQSFPHL</sequence>
<dbReference type="SUPFAM" id="SSF48403">
    <property type="entry name" value="Ankyrin repeat"/>
    <property type="match status" value="1"/>
</dbReference>
<proteinExistence type="predicted"/>
<organism evidence="3 7">
    <name type="scientific">Didymodactylos carnosus</name>
    <dbReference type="NCBI Taxonomy" id="1234261"/>
    <lineage>
        <taxon>Eukaryota</taxon>
        <taxon>Metazoa</taxon>
        <taxon>Spiralia</taxon>
        <taxon>Gnathifera</taxon>
        <taxon>Rotifera</taxon>
        <taxon>Eurotatoria</taxon>
        <taxon>Bdelloidea</taxon>
        <taxon>Philodinida</taxon>
        <taxon>Philodinidae</taxon>
        <taxon>Didymodactylos</taxon>
    </lineage>
</organism>
<dbReference type="Pfam" id="PF12796">
    <property type="entry name" value="Ank_2"/>
    <property type="match status" value="1"/>
</dbReference>
<feature type="compositionally biased region" description="Basic and acidic residues" evidence="2">
    <location>
        <begin position="108"/>
        <end position="118"/>
    </location>
</feature>
<dbReference type="InterPro" id="IPR036770">
    <property type="entry name" value="Ankyrin_rpt-contain_sf"/>
</dbReference>
<name>A0A814N5B0_9BILA</name>
<dbReference type="Proteomes" id="UP000677228">
    <property type="component" value="Unassembled WGS sequence"/>
</dbReference>
<comment type="caution">
    <text evidence="3">The sequence shown here is derived from an EMBL/GenBank/DDBJ whole genome shotgun (WGS) entry which is preliminary data.</text>
</comment>
<evidence type="ECO:0000313" key="5">
    <source>
        <dbReference type="EMBL" id="CAF3853066.1"/>
    </source>
</evidence>
<feature type="region of interest" description="Disordered" evidence="2">
    <location>
        <begin position="108"/>
        <end position="163"/>
    </location>
</feature>
<dbReference type="InterPro" id="IPR002110">
    <property type="entry name" value="Ankyrin_rpt"/>
</dbReference>